<evidence type="ECO:0000313" key="4">
    <source>
        <dbReference type="EMBL" id="KAA9111691.1"/>
    </source>
</evidence>
<dbReference type="InterPro" id="IPR000836">
    <property type="entry name" value="PRTase_dom"/>
</dbReference>
<dbReference type="Gene3D" id="3.40.50.2020">
    <property type="match status" value="1"/>
</dbReference>
<dbReference type="OrthoDB" id="307631at2"/>
<keyword evidence="5" id="KW-1185">Reference proteome</keyword>
<feature type="domain" description="Phosphoribosyltransferase" evidence="3">
    <location>
        <begin position="21"/>
        <end position="161"/>
    </location>
</feature>
<dbReference type="PANTHER" id="PTHR43363">
    <property type="entry name" value="HYPOXANTHINE PHOSPHORIBOSYLTRANSFERASE"/>
    <property type="match status" value="1"/>
</dbReference>
<evidence type="ECO:0000256" key="2">
    <source>
        <dbReference type="ARBA" id="ARBA00022679"/>
    </source>
</evidence>
<dbReference type="Proteomes" id="UP000325827">
    <property type="component" value="Unassembled WGS sequence"/>
</dbReference>
<dbReference type="InterPro" id="IPR029057">
    <property type="entry name" value="PRTase-like"/>
</dbReference>
<protein>
    <submittedName>
        <fullName evidence="4">Phosphoribosyltransferase</fullName>
    </submittedName>
</protein>
<name>A0A5J5J6M9_9MICO</name>
<dbReference type="SUPFAM" id="SSF53271">
    <property type="entry name" value="PRTase-like"/>
    <property type="match status" value="1"/>
</dbReference>
<dbReference type="GO" id="GO:0016757">
    <property type="term" value="F:glycosyltransferase activity"/>
    <property type="evidence" value="ECO:0007669"/>
    <property type="project" value="UniProtKB-KW"/>
</dbReference>
<sequence>MTEVLDQPTQGGPVRESLTWDAFGGATRDIARTIVADGFAPEVVVAIARGGLLPGGAIAYALGAKNCGALNVEFYTGVGEVLDAPEILPPALDITFLEGRRVLLVDDVADSGRTLALAVALLRDAGADVRSATIYTKPGSVAMPDYSWRETALWIDFPWSFRGSVIEEDAA</sequence>
<reference evidence="5" key="1">
    <citation type="submission" date="2019-09" db="EMBL/GenBank/DDBJ databases">
        <title>Mumia zhuanghuii sp. nov. isolated from the intestinal contents of plateau pika (Ochotona curzoniae) in the Qinghai-Tibet plateau of China.</title>
        <authorList>
            <person name="Tian Z."/>
        </authorList>
    </citation>
    <scope>NUCLEOTIDE SEQUENCE [LARGE SCALE GENOMIC DNA]</scope>
    <source>
        <strain evidence="5">JCM 30598</strain>
    </source>
</reference>
<dbReference type="EMBL" id="VYSA01000001">
    <property type="protein sequence ID" value="KAA9111691.1"/>
    <property type="molecule type" value="Genomic_DNA"/>
</dbReference>
<organism evidence="4 5">
    <name type="scientific">Microbacterium rhizomatis</name>
    <dbReference type="NCBI Taxonomy" id="1631477"/>
    <lineage>
        <taxon>Bacteria</taxon>
        <taxon>Bacillati</taxon>
        <taxon>Actinomycetota</taxon>
        <taxon>Actinomycetes</taxon>
        <taxon>Micrococcales</taxon>
        <taxon>Microbacteriaceae</taxon>
        <taxon>Microbacterium</taxon>
    </lineage>
</organism>
<proteinExistence type="predicted"/>
<dbReference type="PANTHER" id="PTHR43363:SF1">
    <property type="entry name" value="HYPOXANTHINE-GUANINE PHOSPHORIBOSYLTRANSFERASE"/>
    <property type="match status" value="1"/>
</dbReference>
<keyword evidence="2 4" id="KW-0808">Transferase</keyword>
<dbReference type="Pfam" id="PF00156">
    <property type="entry name" value="Pribosyltran"/>
    <property type="match status" value="1"/>
</dbReference>
<gene>
    <name evidence="4" type="ORF">F6B43_06080</name>
</gene>
<evidence type="ECO:0000313" key="5">
    <source>
        <dbReference type="Proteomes" id="UP000325827"/>
    </source>
</evidence>
<evidence type="ECO:0000259" key="3">
    <source>
        <dbReference type="Pfam" id="PF00156"/>
    </source>
</evidence>
<dbReference type="RefSeq" id="WP_150448457.1">
    <property type="nucleotide sequence ID" value="NZ_VYSA01000001.1"/>
</dbReference>
<comment type="caution">
    <text evidence="4">The sequence shown here is derived from an EMBL/GenBank/DDBJ whole genome shotgun (WGS) entry which is preliminary data.</text>
</comment>
<evidence type="ECO:0000256" key="1">
    <source>
        <dbReference type="ARBA" id="ARBA00022676"/>
    </source>
</evidence>
<dbReference type="CDD" id="cd06223">
    <property type="entry name" value="PRTases_typeI"/>
    <property type="match status" value="1"/>
</dbReference>
<dbReference type="AlphaFoldDB" id="A0A5J5J6M9"/>
<accession>A0A5J5J6M9</accession>
<keyword evidence="1 4" id="KW-0328">Glycosyltransferase</keyword>